<keyword evidence="3" id="KW-1185">Reference proteome</keyword>
<feature type="domain" description="Hemerythrin-like" evidence="1">
    <location>
        <begin position="26"/>
        <end position="152"/>
    </location>
</feature>
<dbReference type="RefSeq" id="WP_344737472.1">
    <property type="nucleotide sequence ID" value="NZ_BAAAYU010000005.1"/>
</dbReference>
<organism evidence="2 3">
    <name type="scientific">Microbacterium awajiense</name>
    <dbReference type="NCBI Taxonomy" id="415214"/>
    <lineage>
        <taxon>Bacteria</taxon>
        <taxon>Bacillati</taxon>
        <taxon>Actinomycetota</taxon>
        <taxon>Actinomycetes</taxon>
        <taxon>Micrococcales</taxon>
        <taxon>Microbacteriaceae</taxon>
        <taxon>Microbacterium</taxon>
    </lineage>
</organism>
<gene>
    <name evidence="2" type="ORF">GCM10022200_16030</name>
</gene>
<dbReference type="Pfam" id="PF01814">
    <property type="entry name" value="Hemerythrin"/>
    <property type="match status" value="1"/>
</dbReference>
<evidence type="ECO:0000313" key="3">
    <source>
        <dbReference type="Proteomes" id="UP001501697"/>
    </source>
</evidence>
<reference evidence="3" key="1">
    <citation type="journal article" date="2019" name="Int. J. Syst. Evol. Microbiol.">
        <title>The Global Catalogue of Microorganisms (GCM) 10K type strain sequencing project: providing services to taxonomists for standard genome sequencing and annotation.</title>
        <authorList>
            <consortium name="The Broad Institute Genomics Platform"/>
            <consortium name="The Broad Institute Genome Sequencing Center for Infectious Disease"/>
            <person name="Wu L."/>
            <person name="Ma J."/>
        </authorList>
    </citation>
    <scope>NUCLEOTIDE SEQUENCE [LARGE SCALE GENOMIC DNA]</scope>
    <source>
        <strain evidence="3">JCM 16544</strain>
    </source>
</reference>
<proteinExistence type="predicted"/>
<dbReference type="Gene3D" id="1.20.120.520">
    <property type="entry name" value="nmb1532 protein domain like"/>
    <property type="match status" value="1"/>
</dbReference>
<dbReference type="InterPro" id="IPR012312">
    <property type="entry name" value="Hemerythrin-like"/>
</dbReference>
<sequence>MSAEALPASGDTPPAKTCDAGGMAEIHRLWRRGFGEAPDLVRGVGTADLPHADAVGEHLATLSSTLHSHHEAEDENLWSKLEERAPACAVHVERMKAQHAEMLVHLTALDAALPAWRRSALESDAAPVLSALDGVNDALAAHLPDEEATIVPVMETVITQKEVEWFAEHGRKSTPKGQTWNVVGAIVNSQPDPDEYLKRDFPAAFRLLWRWIGRPKYEKNRAVLEGR</sequence>
<dbReference type="Proteomes" id="UP001501697">
    <property type="component" value="Unassembled WGS sequence"/>
</dbReference>
<dbReference type="EMBL" id="BAAAYU010000005">
    <property type="protein sequence ID" value="GAA3633666.1"/>
    <property type="molecule type" value="Genomic_DNA"/>
</dbReference>
<dbReference type="CDD" id="cd12108">
    <property type="entry name" value="Hr-like"/>
    <property type="match status" value="1"/>
</dbReference>
<evidence type="ECO:0000313" key="2">
    <source>
        <dbReference type="EMBL" id="GAA3633666.1"/>
    </source>
</evidence>
<name>A0ABP7AJ53_9MICO</name>
<accession>A0ABP7AJ53</accession>
<evidence type="ECO:0000259" key="1">
    <source>
        <dbReference type="Pfam" id="PF01814"/>
    </source>
</evidence>
<protein>
    <recommendedName>
        <fullName evidence="1">Hemerythrin-like domain-containing protein</fullName>
    </recommendedName>
</protein>
<comment type="caution">
    <text evidence="2">The sequence shown here is derived from an EMBL/GenBank/DDBJ whole genome shotgun (WGS) entry which is preliminary data.</text>
</comment>